<dbReference type="EMBL" id="JBJQOH010000006">
    <property type="protein sequence ID" value="KAL3682827.1"/>
    <property type="molecule type" value="Genomic_DNA"/>
</dbReference>
<evidence type="ECO:0000313" key="1">
    <source>
        <dbReference type="EMBL" id="KAL3682827.1"/>
    </source>
</evidence>
<organism evidence="1 2">
    <name type="scientific">Riccia sorocarpa</name>
    <dbReference type="NCBI Taxonomy" id="122646"/>
    <lineage>
        <taxon>Eukaryota</taxon>
        <taxon>Viridiplantae</taxon>
        <taxon>Streptophyta</taxon>
        <taxon>Embryophyta</taxon>
        <taxon>Marchantiophyta</taxon>
        <taxon>Marchantiopsida</taxon>
        <taxon>Marchantiidae</taxon>
        <taxon>Marchantiales</taxon>
        <taxon>Ricciaceae</taxon>
        <taxon>Riccia</taxon>
    </lineage>
</organism>
<keyword evidence="2" id="KW-1185">Reference proteome</keyword>
<dbReference type="Proteomes" id="UP001633002">
    <property type="component" value="Unassembled WGS sequence"/>
</dbReference>
<sequence>MRAKFDGSAEDDYDLTSFTVESLRTELVTVRKHLDATSHERYLETFIGRPLTAILIHAGVIRPEETLTQPQSVPTRAAVQESIIRQQVM</sequence>
<accession>A0ABD3GWR4</accession>
<name>A0ABD3GWR4_9MARC</name>
<reference evidence="1 2" key="1">
    <citation type="submission" date="2024-09" db="EMBL/GenBank/DDBJ databases">
        <title>Chromosome-scale assembly of Riccia sorocarpa.</title>
        <authorList>
            <person name="Paukszto L."/>
        </authorList>
    </citation>
    <scope>NUCLEOTIDE SEQUENCE [LARGE SCALE GENOMIC DNA]</scope>
    <source>
        <strain evidence="1">LP-2024</strain>
        <tissue evidence="1">Aerial parts of the thallus</tissue>
    </source>
</reference>
<protein>
    <submittedName>
        <fullName evidence="1">Uncharacterized protein</fullName>
    </submittedName>
</protein>
<proteinExistence type="predicted"/>
<dbReference type="AlphaFoldDB" id="A0ABD3GWR4"/>
<comment type="caution">
    <text evidence="1">The sequence shown here is derived from an EMBL/GenBank/DDBJ whole genome shotgun (WGS) entry which is preliminary data.</text>
</comment>
<evidence type="ECO:0000313" key="2">
    <source>
        <dbReference type="Proteomes" id="UP001633002"/>
    </source>
</evidence>
<gene>
    <name evidence="1" type="ORF">R1sor_000849</name>
</gene>